<dbReference type="InterPro" id="IPR004843">
    <property type="entry name" value="Calcineurin-like_PHP"/>
</dbReference>
<feature type="domain" description="Calcineurin-like phosphoesterase" evidence="1">
    <location>
        <begin position="27"/>
        <end position="184"/>
    </location>
</feature>
<dbReference type="PANTHER" id="PTHR31302:SF32">
    <property type="entry name" value="PHOSPHOESTERASE"/>
    <property type="match status" value="1"/>
</dbReference>
<dbReference type="Gene3D" id="3.60.21.10">
    <property type="match status" value="1"/>
</dbReference>
<dbReference type="GO" id="GO:0009245">
    <property type="term" value="P:lipid A biosynthetic process"/>
    <property type="evidence" value="ECO:0007669"/>
    <property type="project" value="TreeGrafter"/>
</dbReference>
<sequence>MAWLAFGNNVSVHELEFDDFPDSFGELRIFFISDIHHRLISDSILLAAKGKADIVIIGGDLMEKGVPLERVKANIEKLRTIGPVYFVWGNNDYEGNYRDLDALLLDLKVKILDNTAVMFESAEGGKIALLGVDDAGLKKDRLDYALLDAEQGCFKILASHNPKIIGKIKPDDGISFLLSGHTHGGQIRIFGLGPYQKGGIDKIGGIVRLISNGYGTTGVPLRLGAHSECHLITLKPGKKEKGAQP</sequence>
<dbReference type="Proteomes" id="UP000257144">
    <property type="component" value="Unassembled WGS sequence"/>
</dbReference>
<dbReference type="PANTHER" id="PTHR31302">
    <property type="entry name" value="TRANSMEMBRANE PROTEIN WITH METALLOPHOSPHOESTERASE DOMAIN-RELATED"/>
    <property type="match status" value="1"/>
</dbReference>
<dbReference type="GO" id="GO:0016020">
    <property type="term" value="C:membrane"/>
    <property type="evidence" value="ECO:0007669"/>
    <property type="project" value="GOC"/>
</dbReference>
<proteinExistence type="predicted"/>
<name>A0A3D8GQ09_9BACI</name>
<dbReference type="GO" id="GO:0008758">
    <property type="term" value="F:UDP-2,3-diacylglucosamine hydrolase activity"/>
    <property type="evidence" value="ECO:0007669"/>
    <property type="project" value="TreeGrafter"/>
</dbReference>
<dbReference type="OrthoDB" id="9780884at2"/>
<dbReference type="InterPro" id="IPR051158">
    <property type="entry name" value="Metallophosphoesterase_sf"/>
</dbReference>
<accession>A0A3D8GQ09</accession>
<evidence type="ECO:0000313" key="3">
    <source>
        <dbReference type="Proteomes" id="UP000257144"/>
    </source>
</evidence>
<evidence type="ECO:0000259" key="1">
    <source>
        <dbReference type="Pfam" id="PF00149"/>
    </source>
</evidence>
<evidence type="ECO:0000313" key="2">
    <source>
        <dbReference type="EMBL" id="RDU36580.1"/>
    </source>
</evidence>
<dbReference type="EMBL" id="QNQT01000005">
    <property type="protein sequence ID" value="RDU36580.1"/>
    <property type="molecule type" value="Genomic_DNA"/>
</dbReference>
<dbReference type="Pfam" id="PF00149">
    <property type="entry name" value="Metallophos"/>
    <property type="match status" value="1"/>
</dbReference>
<reference evidence="2 3" key="1">
    <citation type="submission" date="2018-07" db="EMBL/GenBank/DDBJ databases">
        <title>Bacillus sp. YLB-04 draft genome sequence.</title>
        <authorList>
            <person name="Yu L."/>
            <person name="Tang X."/>
        </authorList>
    </citation>
    <scope>NUCLEOTIDE SEQUENCE [LARGE SCALE GENOMIC DNA]</scope>
    <source>
        <strain evidence="2 3">YLB-04</strain>
    </source>
</reference>
<keyword evidence="3" id="KW-1185">Reference proteome</keyword>
<dbReference type="RefSeq" id="WP_115452573.1">
    <property type="nucleotide sequence ID" value="NZ_QNQT01000005.1"/>
</dbReference>
<dbReference type="AlphaFoldDB" id="A0A3D8GQ09"/>
<dbReference type="SUPFAM" id="SSF56300">
    <property type="entry name" value="Metallo-dependent phosphatases"/>
    <property type="match status" value="1"/>
</dbReference>
<dbReference type="InterPro" id="IPR029052">
    <property type="entry name" value="Metallo-depent_PP-like"/>
</dbReference>
<gene>
    <name evidence="2" type="ORF">DRW41_12330</name>
</gene>
<protein>
    <submittedName>
        <fullName evidence="2">Metallophosphoesterase</fullName>
    </submittedName>
</protein>
<organism evidence="2 3">
    <name type="scientific">Neobacillus piezotolerans</name>
    <dbReference type="NCBI Taxonomy" id="2259171"/>
    <lineage>
        <taxon>Bacteria</taxon>
        <taxon>Bacillati</taxon>
        <taxon>Bacillota</taxon>
        <taxon>Bacilli</taxon>
        <taxon>Bacillales</taxon>
        <taxon>Bacillaceae</taxon>
        <taxon>Neobacillus</taxon>
    </lineage>
</organism>
<comment type="caution">
    <text evidence="2">The sequence shown here is derived from an EMBL/GenBank/DDBJ whole genome shotgun (WGS) entry which is preliminary data.</text>
</comment>